<evidence type="ECO:0000256" key="8">
    <source>
        <dbReference type="ARBA" id="ARBA00023180"/>
    </source>
</evidence>
<dbReference type="InterPro" id="IPR014480">
    <property type="entry name" value="Mannan-1_6-alpha_mannosidase"/>
</dbReference>
<comment type="caution">
    <text evidence="12">The sequence shown here is derived from an EMBL/GenBank/DDBJ whole genome shotgun (WGS) entry which is preliminary data.</text>
</comment>
<dbReference type="GeneID" id="28849003"/>
<dbReference type="KEGG" id="pchm:VFPPC_05890"/>
<keyword evidence="13" id="KW-1185">Reference proteome</keyword>
<sequence>MFGTLVDYWHLTGDNSYNAATLQALVHQASPKEDFLPTNQSRNEGNDDQGFWAMAAMSAAENKFVDPPSDQPQWLALVQSVFNQYVSRWEPENCGGGMRWQIYSFNKGWYYKNSISNGCFFNVAARLHRYTGNSTYGEWATKIFEWQQASSLITKDYGVHDGVSFNEGDQKCPRMDIIEWTYNAGIFLHGAAAMYNATEDAKWKTAIDGILKHVQTKFVKDGLIFEQQCEGPQNCNNDQQSFKGYLIRWLAATSKLAPYTYDTIKPLLQKAATAAASVCIGTAAPPKFNGLPGTACGFGWTTPGKFDGIVAVGSHMNALDAVMYNLVQKAAPPVTQKSGGTSKGNPAAGSGGTKDPTALEPLTGADKAGAGILTVLCLAGIIGGTAFMLLDIR</sequence>
<evidence type="ECO:0000256" key="5">
    <source>
        <dbReference type="ARBA" id="ARBA00022729"/>
    </source>
</evidence>
<dbReference type="OrthoDB" id="4187847at2759"/>
<feature type="compositionally biased region" description="Polar residues" evidence="10">
    <location>
        <begin position="335"/>
        <end position="344"/>
    </location>
</feature>
<evidence type="ECO:0000256" key="4">
    <source>
        <dbReference type="ARBA" id="ARBA00012350"/>
    </source>
</evidence>
<feature type="region of interest" description="Disordered" evidence="10">
    <location>
        <begin position="333"/>
        <end position="360"/>
    </location>
</feature>
<dbReference type="Gene3D" id="1.50.10.20">
    <property type="match status" value="1"/>
</dbReference>
<dbReference type="AlphaFoldDB" id="A0A179FGH4"/>
<keyword evidence="6 12" id="KW-0378">Hydrolase</keyword>
<keyword evidence="7 11" id="KW-0472">Membrane</keyword>
<keyword evidence="8" id="KW-0325">Glycoprotein</keyword>
<dbReference type="PIRSF" id="PIRSF016302">
    <property type="entry name" value="Man_a_manosd"/>
    <property type="match status" value="1"/>
</dbReference>
<dbReference type="InterPro" id="IPR005198">
    <property type="entry name" value="Glyco_hydro_76"/>
</dbReference>
<name>A0A179FGH4_METCM</name>
<dbReference type="GO" id="GO:0009272">
    <property type="term" value="P:fungal-type cell wall biogenesis"/>
    <property type="evidence" value="ECO:0007669"/>
    <property type="project" value="TreeGrafter"/>
</dbReference>
<comment type="subcellular location">
    <subcellularLocation>
        <location evidence="2">Endomembrane system</location>
    </subcellularLocation>
</comment>
<keyword evidence="9" id="KW-0326">Glycosidase</keyword>
<feature type="transmembrane region" description="Helical" evidence="11">
    <location>
        <begin position="368"/>
        <end position="390"/>
    </location>
</feature>
<dbReference type="Pfam" id="PF03663">
    <property type="entry name" value="Glyco_hydro_76"/>
    <property type="match status" value="1"/>
</dbReference>
<dbReference type="Proteomes" id="UP000078397">
    <property type="component" value="Unassembled WGS sequence"/>
</dbReference>
<organism evidence="12 13">
    <name type="scientific">Pochonia chlamydosporia 170</name>
    <dbReference type="NCBI Taxonomy" id="1380566"/>
    <lineage>
        <taxon>Eukaryota</taxon>
        <taxon>Fungi</taxon>
        <taxon>Dikarya</taxon>
        <taxon>Ascomycota</taxon>
        <taxon>Pezizomycotina</taxon>
        <taxon>Sordariomycetes</taxon>
        <taxon>Hypocreomycetidae</taxon>
        <taxon>Hypocreales</taxon>
        <taxon>Clavicipitaceae</taxon>
        <taxon>Pochonia</taxon>
    </lineage>
</organism>
<dbReference type="GO" id="GO:0012505">
    <property type="term" value="C:endomembrane system"/>
    <property type="evidence" value="ECO:0007669"/>
    <property type="project" value="UniProtKB-SubCell"/>
</dbReference>
<comment type="catalytic activity">
    <reaction evidence="1">
        <text>Random hydrolysis of (1-&gt;6)-alpha-D-mannosidic linkages in unbranched (1-&gt;6)-mannans.</text>
        <dbReference type="EC" id="3.2.1.101"/>
    </reaction>
</comment>
<evidence type="ECO:0000256" key="11">
    <source>
        <dbReference type="SAM" id="Phobius"/>
    </source>
</evidence>
<dbReference type="EMBL" id="LSBJ02000005">
    <property type="protein sequence ID" value="OAQ64636.1"/>
    <property type="molecule type" value="Genomic_DNA"/>
</dbReference>
<keyword evidence="11" id="KW-1133">Transmembrane helix</keyword>
<dbReference type="GO" id="GO:0016052">
    <property type="term" value="P:carbohydrate catabolic process"/>
    <property type="evidence" value="ECO:0007669"/>
    <property type="project" value="InterPro"/>
</dbReference>
<evidence type="ECO:0000256" key="2">
    <source>
        <dbReference type="ARBA" id="ARBA00004308"/>
    </source>
</evidence>
<protein>
    <recommendedName>
        <fullName evidence="4">mannan endo-1,6-alpha-mannosidase</fullName>
        <ecNumber evidence="4">3.2.1.101</ecNumber>
    </recommendedName>
</protein>
<dbReference type="SUPFAM" id="SSF48208">
    <property type="entry name" value="Six-hairpin glycosidases"/>
    <property type="match status" value="1"/>
</dbReference>
<comment type="similarity">
    <text evidence="3">Belongs to the glycosyl hydrolase 76 family.</text>
</comment>
<dbReference type="InterPro" id="IPR008928">
    <property type="entry name" value="6-hairpin_glycosidase_sf"/>
</dbReference>
<proteinExistence type="inferred from homology"/>
<evidence type="ECO:0000313" key="13">
    <source>
        <dbReference type="Proteomes" id="UP000078397"/>
    </source>
</evidence>
<keyword evidence="5" id="KW-0732">Signal</keyword>
<evidence type="ECO:0000313" key="12">
    <source>
        <dbReference type="EMBL" id="OAQ64636.1"/>
    </source>
</evidence>
<evidence type="ECO:0000256" key="10">
    <source>
        <dbReference type="SAM" id="MobiDB-lite"/>
    </source>
</evidence>
<evidence type="ECO:0000256" key="3">
    <source>
        <dbReference type="ARBA" id="ARBA00009699"/>
    </source>
</evidence>
<reference evidence="12 13" key="1">
    <citation type="journal article" date="2016" name="PLoS Pathog.">
        <title>Biosynthesis of antibiotic leucinostatins in bio-control fungus Purpureocillium lilacinum and their inhibition on phytophthora revealed by genome mining.</title>
        <authorList>
            <person name="Wang G."/>
            <person name="Liu Z."/>
            <person name="Lin R."/>
            <person name="Li E."/>
            <person name="Mao Z."/>
            <person name="Ling J."/>
            <person name="Yang Y."/>
            <person name="Yin W.B."/>
            <person name="Xie B."/>
        </authorList>
    </citation>
    <scope>NUCLEOTIDE SEQUENCE [LARGE SCALE GENOMIC DNA]</scope>
    <source>
        <strain evidence="12">170</strain>
    </source>
</reference>
<dbReference type="STRING" id="1380566.A0A179FGH4"/>
<dbReference type="PANTHER" id="PTHR12145:SF41">
    <property type="entry name" value="MANNAN ENDO-1,6-ALPHA-MANNOSIDASE"/>
    <property type="match status" value="1"/>
</dbReference>
<gene>
    <name evidence="12" type="ORF">VFPPC_05890</name>
</gene>
<dbReference type="PANTHER" id="PTHR12145">
    <property type="entry name" value="MANNAN ENDO-1,6-ALPHA-MANNOSIDASE DCW1"/>
    <property type="match status" value="1"/>
</dbReference>
<dbReference type="RefSeq" id="XP_018141950.1">
    <property type="nucleotide sequence ID" value="XM_018285009.1"/>
</dbReference>
<keyword evidence="11" id="KW-0812">Transmembrane</keyword>
<accession>A0A179FGH4</accession>
<evidence type="ECO:0000256" key="7">
    <source>
        <dbReference type="ARBA" id="ARBA00023136"/>
    </source>
</evidence>
<dbReference type="FunFam" id="1.50.10.20:FF:000006">
    <property type="entry name" value="Mannan endo-1,6-alpha-mannosidase"/>
    <property type="match status" value="1"/>
</dbReference>
<evidence type="ECO:0000256" key="6">
    <source>
        <dbReference type="ARBA" id="ARBA00022801"/>
    </source>
</evidence>
<dbReference type="EC" id="3.2.1.101" evidence="4"/>
<evidence type="ECO:0000256" key="1">
    <source>
        <dbReference type="ARBA" id="ARBA00001452"/>
    </source>
</evidence>
<dbReference type="GO" id="GO:0008496">
    <property type="term" value="F:mannan endo-1,6-alpha-mannosidase activity"/>
    <property type="evidence" value="ECO:0007669"/>
    <property type="project" value="UniProtKB-EC"/>
</dbReference>
<evidence type="ECO:0000256" key="9">
    <source>
        <dbReference type="ARBA" id="ARBA00023295"/>
    </source>
</evidence>